<reference evidence="2" key="1">
    <citation type="submission" date="2020-02" db="EMBL/GenBank/DDBJ databases">
        <authorList>
            <person name="Meier V. D."/>
        </authorList>
    </citation>
    <scope>NUCLEOTIDE SEQUENCE</scope>
    <source>
        <strain evidence="2">AVDCRST_MAG11</strain>
    </source>
</reference>
<organism evidence="2">
    <name type="scientific">uncultured Gemmatimonadaceae bacterium</name>
    <dbReference type="NCBI Taxonomy" id="246130"/>
    <lineage>
        <taxon>Bacteria</taxon>
        <taxon>Pseudomonadati</taxon>
        <taxon>Gemmatimonadota</taxon>
        <taxon>Gemmatimonadia</taxon>
        <taxon>Gemmatimonadales</taxon>
        <taxon>Gemmatimonadaceae</taxon>
        <taxon>environmental samples</taxon>
    </lineage>
</organism>
<dbReference type="InterPro" id="IPR025507">
    <property type="entry name" value="DUF4394"/>
</dbReference>
<gene>
    <name evidence="2" type="ORF">AVDCRST_MAG11-1382</name>
</gene>
<sequence>MPVPSLLESTRRFRVAAAALCVAATLGACGDDDDDDDLTGPGANVAAGRTIFGIDAANNLVAFGATNPTTTAARRIAITGLAAGETVVGIDFRATAPVTTAADRKLYGATSASRIVTIDTTSGAASAVGTTAFTPGLLGTAFGFDFNPTADRIRLHSDQEQDLRLNQLTGATAAVDTALAYAIGDANVGQNPNVVGTAYTNSVAGATATDLFAIDSDRDVLVFLANPNSGRLTTRGALGVNTTQDVGFDVFGPGLATTPAQVAVTAQAYATLTTQGQSRSRLYTINLGTGQATLVGDVNYGRPLVGIAITP</sequence>
<proteinExistence type="predicted"/>
<accession>A0A6J4KLR1</accession>
<dbReference type="EMBL" id="CADCTU010000307">
    <property type="protein sequence ID" value="CAA9309105.1"/>
    <property type="molecule type" value="Genomic_DNA"/>
</dbReference>
<evidence type="ECO:0000259" key="1">
    <source>
        <dbReference type="Pfam" id="PF14339"/>
    </source>
</evidence>
<feature type="domain" description="DUF4394" evidence="1">
    <location>
        <begin position="60"/>
        <end position="308"/>
    </location>
</feature>
<dbReference type="Pfam" id="PF14339">
    <property type="entry name" value="DUF4394"/>
    <property type="match status" value="1"/>
</dbReference>
<evidence type="ECO:0000313" key="2">
    <source>
        <dbReference type="EMBL" id="CAA9309105.1"/>
    </source>
</evidence>
<dbReference type="AlphaFoldDB" id="A0A6J4KLR1"/>
<protein>
    <recommendedName>
        <fullName evidence="1">DUF4394 domain-containing protein</fullName>
    </recommendedName>
</protein>
<name>A0A6J4KLR1_9BACT</name>